<sequence length="371" mass="40856">MHQFRTRQSIRRSMAFQDNRAFSGKRAFPSSVARRNNSVSPRGFTLVELLVVIAIIGILVGLLLPAVQSAREAARRMQCQNHLRQIGLACHNYHSAYKRFPPSALIDRSVTSTGNNGSWGVHGRIMPFLEQGSVYAGVDLSVAWDHQSEIDGLKIEVYACPSDPGSDQQRVFDDGRPTLYPTNYGFNFGTWFVYDPLKNKGGDGMFYPNKLMRIRDCLDGTSNTFLASEVKAWNKYMRNGGPPTTAMPTSPEALAVIAGSGVQFKETGHTEWPDGRVHHTGFTTTMSPNTNVKFDRGGVEYDIDYSSWQEGKNGIAGNPTYAAITSRSQHVGLVQVLMLDGSVTGVTDSVDLELWQALGTRAGSEVAQRPE</sequence>
<dbReference type="InterPro" id="IPR012902">
    <property type="entry name" value="N_methyl_site"/>
</dbReference>
<keyword evidence="1" id="KW-0472">Membrane</keyword>
<keyword evidence="1" id="KW-1133">Transmembrane helix</keyword>
<proteinExistence type="predicted"/>
<name>A0A517P0V2_9BACT</name>
<dbReference type="NCBIfam" id="TIGR02532">
    <property type="entry name" value="IV_pilin_GFxxxE"/>
    <property type="match status" value="1"/>
</dbReference>
<evidence type="ECO:0000259" key="2">
    <source>
        <dbReference type="Pfam" id="PF07596"/>
    </source>
</evidence>
<dbReference type="AlphaFoldDB" id="A0A517P0V2"/>
<dbReference type="SUPFAM" id="SSF54523">
    <property type="entry name" value="Pili subunits"/>
    <property type="match status" value="1"/>
</dbReference>
<dbReference type="Pfam" id="PF07963">
    <property type="entry name" value="N_methyl"/>
    <property type="match status" value="1"/>
</dbReference>
<feature type="transmembrane region" description="Helical" evidence="1">
    <location>
        <begin position="44"/>
        <end position="67"/>
    </location>
</feature>
<evidence type="ECO:0000313" key="3">
    <source>
        <dbReference type="EMBL" id="QDT12994.1"/>
    </source>
</evidence>
<dbReference type="Gene3D" id="3.30.700.10">
    <property type="entry name" value="Glycoprotein, Type 4 Pilin"/>
    <property type="match status" value="1"/>
</dbReference>
<protein>
    <recommendedName>
        <fullName evidence="2">DUF1559 domain-containing protein</fullName>
    </recommendedName>
</protein>
<dbReference type="EMBL" id="CP036526">
    <property type="protein sequence ID" value="QDT12994.1"/>
    <property type="molecule type" value="Genomic_DNA"/>
</dbReference>
<dbReference type="PROSITE" id="PS00409">
    <property type="entry name" value="PROKAR_NTER_METHYL"/>
    <property type="match status" value="1"/>
</dbReference>
<accession>A0A517P0V2</accession>
<evidence type="ECO:0000313" key="4">
    <source>
        <dbReference type="Proteomes" id="UP000319817"/>
    </source>
</evidence>
<dbReference type="PANTHER" id="PTHR30093:SF2">
    <property type="entry name" value="TYPE II SECRETION SYSTEM PROTEIN H"/>
    <property type="match status" value="1"/>
</dbReference>
<evidence type="ECO:0000256" key="1">
    <source>
        <dbReference type="SAM" id="Phobius"/>
    </source>
</evidence>
<dbReference type="Proteomes" id="UP000319817">
    <property type="component" value="Chromosome"/>
</dbReference>
<feature type="domain" description="DUF1559" evidence="2">
    <location>
        <begin position="68"/>
        <end position="353"/>
    </location>
</feature>
<dbReference type="PANTHER" id="PTHR30093">
    <property type="entry name" value="GENERAL SECRETION PATHWAY PROTEIN G"/>
    <property type="match status" value="1"/>
</dbReference>
<keyword evidence="1" id="KW-0812">Transmembrane</keyword>
<dbReference type="RefSeq" id="WP_419189327.1">
    <property type="nucleotide sequence ID" value="NZ_CP036526.1"/>
</dbReference>
<keyword evidence="4" id="KW-1185">Reference proteome</keyword>
<dbReference type="Pfam" id="PF07596">
    <property type="entry name" value="SBP_bac_10"/>
    <property type="match status" value="1"/>
</dbReference>
<dbReference type="InterPro" id="IPR045584">
    <property type="entry name" value="Pilin-like"/>
</dbReference>
<organism evidence="3 4">
    <name type="scientific">Stieleria marina</name>
    <dbReference type="NCBI Taxonomy" id="1930275"/>
    <lineage>
        <taxon>Bacteria</taxon>
        <taxon>Pseudomonadati</taxon>
        <taxon>Planctomycetota</taxon>
        <taxon>Planctomycetia</taxon>
        <taxon>Pirellulales</taxon>
        <taxon>Pirellulaceae</taxon>
        <taxon>Stieleria</taxon>
    </lineage>
</organism>
<dbReference type="InterPro" id="IPR011453">
    <property type="entry name" value="DUF1559"/>
</dbReference>
<reference evidence="3 4" key="1">
    <citation type="submission" date="2019-02" db="EMBL/GenBank/DDBJ databases">
        <title>Deep-cultivation of Planctomycetes and their phenomic and genomic characterization uncovers novel biology.</title>
        <authorList>
            <person name="Wiegand S."/>
            <person name="Jogler M."/>
            <person name="Boedeker C."/>
            <person name="Pinto D."/>
            <person name="Vollmers J."/>
            <person name="Rivas-Marin E."/>
            <person name="Kohn T."/>
            <person name="Peeters S.H."/>
            <person name="Heuer A."/>
            <person name="Rast P."/>
            <person name="Oberbeckmann S."/>
            <person name="Bunk B."/>
            <person name="Jeske O."/>
            <person name="Meyerdierks A."/>
            <person name="Storesund J.E."/>
            <person name="Kallscheuer N."/>
            <person name="Luecker S."/>
            <person name="Lage O.M."/>
            <person name="Pohl T."/>
            <person name="Merkel B.J."/>
            <person name="Hornburger P."/>
            <person name="Mueller R.-W."/>
            <person name="Bruemmer F."/>
            <person name="Labrenz M."/>
            <person name="Spormann A.M."/>
            <person name="Op den Camp H."/>
            <person name="Overmann J."/>
            <person name="Amann R."/>
            <person name="Jetten M.S.M."/>
            <person name="Mascher T."/>
            <person name="Medema M.H."/>
            <person name="Devos D.P."/>
            <person name="Kaster A.-K."/>
            <person name="Ovreas L."/>
            <person name="Rohde M."/>
            <person name="Galperin M.Y."/>
            <person name="Jogler C."/>
        </authorList>
    </citation>
    <scope>NUCLEOTIDE SEQUENCE [LARGE SCALE GENOMIC DNA]</scope>
    <source>
        <strain evidence="3 4">K23_9</strain>
    </source>
</reference>
<gene>
    <name evidence="3" type="ORF">K239x_50090</name>
</gene>